<feature type="compositionally biased region" description="Basic and acidic residues" evidence="1">
    <location>
        <begin position="671"/>
        <end position="683"/>
    </location>
</feature>
<organism evidence="3 4">
    <name type="scientific">Phialemonium atrogriseum</name>
    <dbReference type="NCBI Taxonomy" id="1093897"/>
    <lineage>
        <taxon>Eukaryota</taxon>
        <taxon>Fungi</taxon>
        <taxon>Dikarya</taxon>
        <taxon>Ascomycota</taxon>
        <taxon>Pezizomycotina</taxon>
        <taxon>Sordariomycetes</taxon>
        <taxon>Sordariomycetidae</taxon>
        <taxon>Cephalothecales</taxon>
        <taxon>Cephalothecaceae</taxon>
        <taxon>Phialemonium</taxon>
    </lineage>
</organism>
<feature type="domain" description="Heterokaryon incompatibility" evidence="2">
    <location>
        <begin position="69"/>
        <end position="241"/>
    </location>
</feature>
<protein>
    <submittedName>
        <fullName evidence="3">Heterokaryon incompatibility protein 6, OR allele</fullName>
    </submittedName>
</protein>
<feature type="compositionally biased region" description="Acidic residues" evidence="1">
    <location>
        <begin position="650"/>
        <end position="670"/>
    </location>
</feature>
<dbReference type="InterPro" id="IPR052895">
    <property type="entry name" value="HetReg/Transcr_Mod"/>
</dbReference>
<dbReference type="AlphaFoldDB" id="A0AAJ0FHT4"/>
<dbReference type="Proteomes" id="UP001244011">
    <property type="component" value="Unassembled WGS sequence"/>
</dbReference>
<keyword evidence="4" id="KW-1185">Reference proteome</keyword>
<dbReference type="InterPro" id="IPR010730">
    <property type="entry name" value="HET"/>
</dbReference>
<gene>
    <name evidence="3" type="ORF">QBC33DRAFT_551751</name>
</gene>
<accession>A0AAJ0FHT4</accession>
<reference evidence="3" key="1">
    <citation type="submission" date="2023-06" db="EMBL/GenBank/DDBJ databases">
        <title>Genome-scale phylogeny and comparative genomics of the fungal order Sordariales.</title>
        <authorList>
            <consortium name="Lawrence Berkeley National Laboratory"/>
            <person name="Hensen N."/>
            <person name="Bonometti L."/>
            <person name="Westerberg I."/>
            <person name="Brannstrom I.O."/>
            <person name="Guillou S."/>
            <person name="Cros-Aarteil S."/>
            <person name="Calhoun S."/>
            <person name="Haridas S."/>
            <person name="Kuo A."/>
            <person name="Mondo S."/>
            <person name="Pangilinan J."/>
            <person name="Riley R."/>
            <person name="Labutti K."/>
            <person name="Andreopoulos B."/>
            <person name="Lipzen A."/>
            <person name="Chen C."/>
            <person name="Yanf M."/>
            <person name="Daum C."/>
            <person name="Ng V."/>
            <person name="Clum A."/>
            <person name="Steindorff A."/>
            <person name="Ohm R."/>
            <person name="Martin F."/>
            <person name="Silar P."/>
            <person name="Natvig D."/>
            <person name="Lalanne C."/>
            <person name="Gautier V."/>
            <person name="Ament-Velasquez S.L."/>
            <person name="Kruys A."/>
            <person name="Hutchinson M.I."/>
            <person name="Powell A.J."/>
            <person name="Barry K."/>
            <person name="Miller A.N."/>
            <person name="Grigoriev I.V."/>
            <person name="Debuchy R."/>
            <person name="Gladieux P."/>
            <person name="Thoren M.H."/>
            <person name="Johannesson H."/>
        </authorList>
    </citation>
    <scope>NUCLEOTIDE SEQUENCE</scope>
    <source>
        <strain evidence="3">8032-3</strain>
    </source>
</reference>
<evidence type="ECO:0000256" key="1">
    <source>
        <dbReference type="SAM" id="MobiDB-lite"/>
    </source>
</evidence>
<feature type="region of interest" description="Disordered" evidence="1">
    <location>
        <begin position="468"/>
        <end position="490"/>
    </location>
</feature>
<dbReference type="RefSeq" id="XP_060278737.1">
    <property type="nucleotide sequence ID" value="XM_060429222.1"/>
</dbReference>
<dbReference type="GeneID" id="85312409"/>
<dbReference type="PANTHER" id="PTHR24148:SF64">
    <property type="entry name" value="HETEROKARYON INCOMPATIBILITY DOMAIN-CONTAINING PROTEIN"/>
    <property type="match status" value="1"/>
</dbReference>
<evidence type="ECO:0000259" key="2">
    <source>
        <dbReference type="Pfam" id="PF06985"/>
    </source>
</evidence>
<comment type="caution">
    <text evidence="3">The sequence shown here is derived from an EMBL/GenBank/DDBJ whole genome shotgun (WGS) entry which is preliminary data.</text>
</comment>
<dbReference type="Pfam" id="PF26639">
    <property type="entry name" value="Het-6_barrel"/>
    <property type="match status" value="1"/>
</dbReference>
<dbReference type="EMBL" id="MU839036">
    <property type="protein sequence ID" value="KAK1762524.1"/>
    <property type="molecule type" value="Genomic_DNA"/>
</dbReference>
<proteinExistence type="predicted"/>
<feature type="region of interest" description="Disordered" evidence="1">
    <location>
        <begin position="650"/>
        <end position="683"/>
    </location>
</feature>
<dbReference type="PANTHER" id="PTHR24148">
    <property type="entry name" value="ANKYRIN REPEAT DOMAIN-CONTAINING PROTEIN 39 HOMOLOG-RELATED"/>
    <property type="match status" value="1"/>
</dbReference>
<sequence length="785" mass="87947">MGATLSSLWRAVFRPWFWFHTAAPFRHHYALDDNSVRLLRFARPKWYTLGLARPSLVIETHPVDKSPKYVALSYTWGPPQDGIAGDEFSDKLPVLVNGRPFPVLRNLMDALCCLHWRWDFDDDVQHLWVDAICINQNDLAERAAQVGIMDRIYKRAASTSIWLGRASPEAAKAIKMIKTILLIPPEDFGRYYRQHPNGVPPPDEFWHERGLPSPEKNGEEWKPLIDFLEHRWFSRTWVIQEVTLSSSDNVFVFWGPYAMTWDELGRVVFAGRVARLGQLGTLPALSRYLSGDSRDGHGNGKAEGMQDWVVSDSFANSFQLWYNRHRYLQLGNPSPVDDTMRNEMRCLSGCTTDNAVSWLMYFALTNRWADATDPRDKVFGHLGLINNIAEQDGLSPLAVGVNYSADITSAHIYEQTMRHLIDQTDSLAVLMAINDPPYSRQPNLPSWVPDLSRRHGLELMWSIRPQFNAAGTPTTTEDEQPNGQHPETNNRHRKIHIAGPRIHVRAAVIGTVSTLSVSLPDLIGPDWHRFAGHLLGIPGGATYPFTGQARVEAFWRTLLMDSVARRCPARWPGSTTGDGDMFRGFVLQCLARYFPGATAAAADGAIDADAGGVLGWLGDVNELAATDFSGHMPSCKGLADLTLQIARLLDEEENGEEEKEEREEEEEEEEGGRGERMGSPPPHDKIVKALAVCVDRTSTFLIGMDGSMVNRRIVISNQGHLANSPMWTEVGDTIVVLDSCPCPLVLRPHPEEPSCYMLVGSAYVHGVMYGKSIGEDTEWEEVCIR</sequence>
<name>A0AAJ0FHT4_9PEZI</name>
<dbReference type="Pfam" id="PF06985">
    <property type="entry name" value="HET"/>
    <property type="match status" value="1"/>
</dbReference>
<evidence type="ECO:0000313" key="3">
    <source>
        <dbReference type="EMBL" id="KAK1762524.1"/>
    </source>
</evidence>
<evidence type="ECO:0000313" key="4">
    <source>
        <dbReference type="Proteomes" id="UP001244011"/>
    </source>
</evidence>
<feature type="compositionally biased region" description="Polar residues" evidence="1">
    <location>
        <begin position="469"/>
        <end position="487"/>
    </location>
</feature>